<dbReference type="InterPro" id="IPR011990">
    <property type="entry name" value="TPR-like_helical_dom_sf"/>
</dbReference>
<evidence type="ECO:0000256" key="1">
    <source>
        <dbReference type="ARBA" id="ARBA00005857"/>
    </source>
</evidence>
<dbReference type="PANTHER" id="PTHR16263:SF4">
    <property type="entry name" value="TETRATRICOPEPTIDE REPEAT PROTEIN 38"/>
    <property type="match status" value="1"/>
</dbReference>
<evidence type="ECO:0000256" key="4">
    <source>
        <dbReference type="ARBA" id="ARBA00022803"/>
    </source>
</evidence>
<proteinExistence type="inferred from homology"/>
<keyword evidence="3" id="KW-0677">Repeat</keyword>
<dbReference type="OrthoDB" id="1427555at2759"/>
<comment type="caution">
    <text evidence="5">The sequence shown here is derived from an EMBL/GenBank/DDBJ whole genome shotgun (WGS) entry which is preliminary data.</text>
</comment>
<dbReference type="EMBL" id="CACVBM020001163">
    <property type="protein sequence ID" value="CAA7036169.1"/>
    <property type="molecule type" value="Genomic_DNA"/>
</dbReference>
<protein>
    <recommendedName>
        <fullName evidence="2">Tetratricopeptide repeat protein 38</fullName>
    </recommendedName>
</protein>
<evidence type="ECO:0000256" key="2">
    <source>
        <dbReference type="ARBA" id="ARBA00019992"/>
    </source>
</evidence>
<comment type="similarity">
    <text evidence="1">Belongs to the TTC38 family.</text>
</comment>
<dbReference type="AlphaFoldDB" id="A0A6D2J5E2"/>
<dbReference type="Gene3D" id="1.25.40.10">
    <property type="entry name" value="Tetratricopeptide repeat domain"/>
    <property type="match status" value="1"/>
</dbReference>
<dbReference type="SUPFAM" id="SSF48452">
    <property type="entry name" value="TPR-like"/>
    <property type="match status" value="1"/>
</dbReference>
<dbReference type="InterPro" id="IPR033891">
    <property type="entry name" value="TTC38"/>
</dbReference>
<dbReference type="PANTHER" id="PTHR16263">
    <property type="entry name" value="TETRATRICOPEPTIDE REPEAT PROTEIN 38"/>
    <property type="match status" value="1"/>
</dbReference>
<dbReference type="CDD" id="cd05804">
    <property type="entry name" value="StaR_like"/>
    <property type="match status" value="1"/>
</dbReference>
<accession>A0A6D2J5E2</accession>
<reference evidence="5" key="1">
    <citation type="submission" date="2020-01" db="EMBL/GenBank/DDBJ databases">
        <authorList>
            <person name="Mishra B."/>
        </authorList>
    </citation>
    <scope>NUCLEOTIDE SEQUENCE [LARGE SCALE GENOMIC DNA]</scope>
</reference>
<keyword evidence="6" id="KW-1185">Reference proteome</keyword>
<name>A0A6D2J5E2_9BRAS</name>
<evidence type="ECO:0000313" key="6">
    <source>
        <dbReference type="Proteomes" id="UP000467841"/>
    </source>
</evidence>
<dbReference type="Proteomes" id="UP000467841">
    <property type="component" value="Unassembled WGS sequence"/>
</dbReference>
<sequence length="499" mass="57104">MKDLCCVVTQDVSMSLKCMKEDGSQIQKKRKGSRFVWWGYEVKTASDDCVAAINSYSHQVLGYGRERKVILEAPLYDEDCVLGNILAAHYLSSTDSARAKSYARAAQSNLGKATAYEKAVFEAVNYLISENMDDHVALQLHSKLLIKFPKDLLAWKRVEILCFYMGRPDLSLPLLDKILPENREQDYVYGMLAFPLMELGHLGEAERAARKGYEINRNDSWAHHCLCHVLQTQCRFKEAVEFMEGCSDSWDSCSSLRYSHNWWHVAVCYLEGGSPLSKVQEIYDHQMCKELEKDDAVATDVYMDALGLLLRLDTRDQLDQFVDRLKILANFLTDQAMWYQEWLFDITAIWALSKVGNTSQGHVLLHGLKSRTFLMSEKKQQLMQRPIRLAEAVYEYGKGNYKQALELLGPDFDAADYKMIGASDLQIDVFNEMWYKMLLLTGQSSTAIEVLERRIKQRDGAPFLWRLLEKSYAMEGKTEAVVIAGKRAKALESSHFNFA</sequence>
<keyword evidence="4" id="KW-0802">TPR repeat</keyword>
<evidence type="ECO:0000313" key="5">
    <source>
        <dbReference type="EMBL" id="CAA7036169.1"/>
    </source>
</evidence>
<organism evidence="5 6">
    <name type="scientific">Microthlaspi erraticum</name>
    <dbReference type="NCBI Taxonomy" id="1685480"/>
    <lineage>
        <taxon>Eukaryota</taxon>
        <taxon>Viridiplantae</taxon>
        <taxon>Streptophyta</taxon>
        <taxon>Embryophyta</taxon>
        <taxon>Tracheophyta</taxon>
        <taxon>Spermatophyta</taxon>
        <taxon>Magnoliopsida</taxon>
        <taxon>eudicotyledons</taxon>
        <taxon>Gunneridae</taxon>
        <taxon>Pentapetalae</taxon>
        <taxon>rosids</taxon>
        <taxon>malvids</taxon>
        <taxon>Brassicales</taxon>
        <taxon>Brassicaceae</taxon>
        <taxon>Coluteocarpeae</taxon>
        <taxon>Microthlaspi</taxon>
    </lineage>
</organism>
<gene>
    <name evidence="5" type="ORF">MERR_LOCUS23404</name>
</gene>
<evidence type="ECO:0000256" key="3">
    <source>
        <dbReference type="ARBA" id="ARBA00022737"/>
    </source>
</evidence>